<dbReference type="InterPro" id="IPR050744">
    <property type="entry name" value="AI-2_Isomerase_LsrG"/>
</dbReference>
<evidence type="ECO:0000313" key="3">
    <source>
        <dbReference type="Proteomes" id="UP000612855"/>
    </source>
</evidence>
<feature type="domain" description="ABM" evidence="1">
    <location>
        <begin position="3"/>
        <end position="93"/>
    </location>
</feature>
<evidence type="ECO:0000313" key="2">
    <source>
        <dbReference type="EMBL" id="GGE31837.1"/>
    </source>
</evidence>
<dbReference type="AlphaFoldDB" id="A0A917EEV0"/>
<comment type="caution">
    <text evidence="2">The sequence shown here is derived from an EMBL/GenBank/DDBJ whole genome shotgun (WGS) entry which is preliminary data.</text>
</comment>
<dbReference type="SUPFAM" id="SSF54909">
    <property type="entry name" value="Dimeric alpha+beta barrel"/>
    <property type="match status" value="1"/>
</dbReference>
<organism evidence="2 3">
    <name type="scientific">Primorskyibacter flagellatus</name>
    <dbReference type="NCBI Taxonomy" id="1387277"/>
    <lineage>
        <taxon>Bacteria</taxon>
        <taxon>Pseudomonadati</taxon>
        <taxon>Pseudomonadota</taxon>
        <taxon>Alphaproteobacteria</taxon>
        <taxon>Rhodobacterales</taxon>
        <taxon>Roseobacteraceae</taxon>
        <taxon>Primorskyibacter</taxon>
    </lineage>
</organism>
<dbReference type="PANTHER" id="PTHR33336:SF3">
    <property type="entry name" value="ABM DOMAIN-CONTAINING PROTEIN"/>
    <property type="match status" value="1"/>
</dbReference>
<dbReference type="Proteomes" id="UP000612855">
    <property type="component" value="Unassembled WGS sequence"/>
</dbReference>
<dbReference type="PROSITE" id="PS51725">
    <property type="entry name" value="ABM"/>
    <property type="match status" value="1"/>
</dbReference>
<sequence length="98" mass="10942">MTHIVSAVIEVAEGWDLTTVIPALAELATATEAEPGCLMFGVRQFATTPTRFALWEIWTDEQALKDHFTYAHTRHVIDQGMTRVVTVDVLKDLTPSEE</sequence>
<name>A0A917EEV0_9RHOB</name>
<evidence type="ECO:0000259" key="1">
    <source>
        <dbReference type="PROSITE" id="PS51725"/>
    </source>
</evidence>
<protein>
    <recommendedName>
        <fullName evidence="1">ABM domain-containing protein</fullName>
    </recommendedName>
</protein>
<reference evidence="3" key="1">
    <citation type="journal article" date="2019" name="Int. J. Syst. Evol. Microbiol.">
        <title>The Global Catalogue of Microorganisms (GCM) 10K type strain sequencing project: providing services to taxonomists for standard genome sequencing and annotation.</title>
        <authorList>
            <consortium name="The Broad Institute Genomics Platform"/>
            <consortium name="The Broad Institute Genome Sequencing Center for Infectious Disease"/>
            <person name="Wu L."/>
            <person name="Ma J."/>
        </authorList>
    </citation>
    <scope>NUCLEOTIDE SEQUENCE [LARGE SCALE GENOMIC DNA]</scope>
    <source>
        <strain evidence="3">CGMCC 1.12664</strain>
    </source>
</reference>
<gene>
    <name evidence="2" type="primary">yjcS</name>
    <name evidence="2" type="ORF">GCM10011360_19730</name>
</gene>
<proteinExistence type="predicted"/>
<dbReference type="EMBL" id="BMFJ01000001">
    <property type="protein sequence ID" value="GGE31837.1"/>
    <property type="molecule type" value="Genomic_DNA"/>
</dbReference>
<dbReference type="Gene3D" id="3.30.70.100">
    <property type="match status" value="1"/>
</dbReference>
<accession>A0A917EEV0</accession>
<keyword evidence="3" id="KW-1185">Reference proteome</keyword>
<dbReference type="InterPro" id="IPR011008">
    <property type="entry name" value="Dimeric_a/b-barrel"/>
</dbReference>
<dbReference type="GO" id="GO:0003824">
    <property type="term" value="F:catalytic activity"/>
    <property type="evidence" value="ECO:0007669"/>
    <property type="project" value="TreeGrafter"/>
</dbReference>
<dbReference type="InterPro" id="IPR007138">
    <property type="entry name" value="ABM_dom"/>
</dbReference>
<dbReference type="Pfam" id="PF03992">
    <property type="entry name" value="ABM"/>
    <property type="match status" value="1"/>
</dbReference>
<dbReference type="RefSeq" id="WP_188477528.1">
    <property type="nucleotide sequence ID" value="NZ_BMFJ01000001.1"/>
</dbReference>
<dbReference type="PANTHER" id="PTHR33336">
    <property type="entry name" value="QUINOL MONOOXYGENASE YGIN-RELATED"/>
    <property type="match status" value="1"/>
</dbReference>